<evidence type="ECO:0000256" key="1">
    <source>
        <dbReference type="SAM" id="MobiDB-lite"/>
    </source>
</evidence>
<dbReference type="Proteomes" id="UP001303001">
    <property type="component" value="Chromosome"/>
</dbReference>
<keyword evidence="4" id="KW-1185">Reference proteome</keyword>
<protein>
    <recommendedName>
        <fullName evidence="5">Lipoprotein</fullName>
    </recommendedName>
</protein>
<accession>A0ABZ0A0B5</accession>
<keyword evidence="2" id="KW-0732">Signal</keyword>
<evidence type="ECO:0008006" key="5">
    <source>
        <dbReference type="Google" id="ProtNLM"/>
    </source>
</evidence>
<name>A0ABZ0A0B5_9ACTN</name>
<feature type="compositionally biased region" description="Low complexity" evidence="1">
    <location>
        <begin position="57"/>
        <end position="93"/>
    </location>
</feature>
<sequence>MSAPTWRRWPLVRRGVLTLLLLTTGVASCARPGAAGAGGAVWDTSAPTAAATASAAAPTTGAAATPTPSKVSASASPKPKPRPTGAARGGSAAIPPPAPAARATPAPEFPRGYTLLSQTCTLQVGQQVYVSRSGKTKGNFRFCTQRLRKNDTGDYYLNPYVFVEPFFLDGGRWLPDSREPLSLTITCRVIHAGEQDYSLTATSPSGNGPGHTASCGRQVPHAVTPTTGGDAYTIRFSGYTSGGYYGVLAFDTEVHFPGAGKPTPEQQVTVPR</sequence>
<gene>
    <name evidence="3" type="ORF">RMN56_05960</name>
</gene>
<feature type="region of interest" description="Disordered" evidence="1">
    <location>
        <begin position="57"/>
        <end position="107"/>
    </location>
</feature>
<reference evidence="3 4" key="1">
    <citation type="submission" date="2023-09" db="EMBL/GenBank/DDBJ databases">
        <title>Micromonospora halotolerans DSM 45598 genome sequence.</title>
        <authorList>
            <person name="Mo P."/>
        </authorList>
    </citation>
    <scope>NUCLEOTIDE SEQUENCE [LARGE SCALE GENOMIC DNA]</scope>
    <source>
        <strain evidence="3 4">DSM 45598</strain>
    </source>
</reference>
<dbReference type="RefSeq" id="WP_313722830.1">
    <property type="nucleotide sequence ID" value="NZ_CP134876.1"/>
</dbReference>
<evidence type="ECO:0000313" key="3">
    <source>
        <dbReference type="EMBL" id="WNM40893.1"/>
    </source>
</evidence>
<dbReference type="EMBL" id="CP134876">
    <property type="protein sequence ID" value="WNM40893.1"/>
    <property type="molecule type" value="Genomic_DNA"/>
</dbReference>
<feature type="chain" id="PRO_5046920581" description="Lipoprotein" evidence="2">
    <location>
        <begin position="30"/>
        <end position="272"/>
    </location>
</feature>
<evidence type="ECO:0000313" key="4">
    <source>
        <dbReference type="Proteomes" id="UP001303001"/>
    </source>
</evidence>
<dbReference type="PROSITE" id="PS51257">
    <property type="entry name" value="PROKAR_LIPOPROTEIN"/>
    <property type="match status" value="1"/>
</dbReference>
<organism evidence="3 4">
    <name type="scientific">Micromonospora halotolerans</name>
    <dbReference type="NCBI Taxonomy" id="709879"/>
    <lineage>
        <taxon>Bacteria</taxon>
        <taxon>Bacillati</taxon>
        <taxon>Actinomycetota</taxon>
        <taxon>Actinomycetes</taxon>
        <taxon>Micromonosporales</taxon>
        <taxon>Micromonosporaceae</taxon>
        <taxon>Micromonospora</taxon>
    </lineage>
</organism>
<evidence type="ECO:0000256" key="2">
    <source>
        <dbReference type="SAM" id="SignalP"/>
    </source>
</evidence>
<feature type="signal peptide" evidence="2">
    <location>
        <begin position="1"/>
        <end position="29"/>
    </location>
</feature>
<proteinExistence type="predicted"/>